<evidence type="ECO:0000259" key="6">
    <source>
        <dbReference type="SMART" id="SM00829"/>
    </source>
</evidence>
<evidence type="ECO:0000313" key="7">
    <source>
        <dbReference type="EMBL" id="NYD25192.1"/>
    </source>
</evidence>
<keyword evidence="3 5" id="KW-0862">Zinc</keyword>
<dbReference type="Gene3D" id="3.40.50.720">
    <property type="entry name" value="NAD(P)-binding Rossmann-like Domain"/>
    <property type="match status" value="1"/>
</dbReference>
<organism evidence="7 8">
    <name type="scientific">Kineococcus aurantiacus</name>
    <dbReference type="NCBI Taxonomy" id="37633"/>
    <lineage>
        <taxon>Bacteria</taxon>
        <taxon>Bacillati</taxon>
        <taxon>Actinomycetota</taxon>
        <taxon>Actinomycetes</taxon>
        <taxon>Kineosporiales</taxon>
        <taxon>Kineosporiaceae</taxon>
        <taxon>Kineococcus</taxon>
    </lineage>
</organism>
<comment type="caution">
    <text evidence="7">The sequence shown here is derived from an EMBL/GenBank/DDBJ whole genome shotgun (WGS) entry which is preliminary data.</text>
</comment>
<keyword evidence="4 7" id="KW-0560">Oxidoreductase</keyword>
<dbReference type="Proteomes" id="UP000521922">
    <property type="component" value="Unassembled WGS sequence"/>
</dbReference>
<dbReference type="InterPro" id="IPR013154">
    <property type="entry name" value="ADH-like_N"/>
</dbReference>
<name>A0A7Y9J3B6_9ACTN</name>
<evidence type="ECO:0000256" key="4">
    <source>
        <dbReference type="ARBA" id="ARBA00023002"/>
    </source>
</evidence>
<dbReference type="GO" id="GO:0003939">
    <property type="term" value="F:L-iditol 2-dehydrogenase (NAD+) activity"/>
    <property type="evidence" value="ECO:0007669"/>
    <property type="project" value="UniProtKB-EC"/>
</dbReference>
<dbReference type="PANTHER" id="PTHR43401">
    <property type="entry name" value="L-THREONINE 3-DEHYDROGENASE"/>
    <property type="match status" value="1"/>
</dbReference>
<reference evidence="7 8" key="1">
    <citation type="submission" date="2020-07" db="EMBL/GenBank/DDBJ databases">
        <title>Sequencing the genomes of 1000 actinobacteria strains.</title>
        <authorList>
            <person name="Klenk H.-P."/>
        </authorList>
    </citation>
    <scope>NUCLEOTIDE SEQUENCE [LARGE SCALE GENOMIC DNA]</scope>
    <source>
        <strain evidence="7 8">DSM 7487</strain>
    </source>
</reference>
<sequence>MIEAVVVRHDGPHPTFAVEEVADPVCGPDELLIEPELVGICGSDLELLSGHLEEGVGVTYPVVLGHEWAGRVVQCGDRVSGFSVGQLVIGHGHLPGDRWLGFTADGVLAQRFAMGAALCMPVPPGVSAEQAVLIEPIACVLQGLRRAGGADAGVTAVVFGCGTLGLATIGVLASAGATVVAVDPSKRRRTTALRVGAEFVMDAAAGPDLRRSIREVIGVDGVDLIVEASGNPAAQAGTFSLTNRASRIVFLGLSHADATAVPLRMIQERDLRIHSSDGAEADIWGPALRLVRKSGLDLTPAISHVFTMREMEAAVAAARDPQIAGKVLVRPNAPSERPVRAEDCSRAR</sequence>
<keyword evidence="2 5" id="KW-0479">Metal-binding</keyword>
<proteinExistence type="inferred from homology"/>
<dbReference type="Pfam" id="PF00107">
    <property type="entry name" value="ADH_zinc_N"/>
    <property type="match status" value="1"/>
</dbReference>
<dbReference type="SUPFAM" id="SSF51735">
    <property type="entry name" value="NAD(P)-binding Rossmann-fold domains"/>
    <property type="match status" value="1"/>
</dbReference>
<dbReference type="RefSeq" id="WP_179757415.1">
    <property type="nucleotide sequence ID" value="NZ_BAAAGN010000002.1"/>
</dbReference>
<dbReference type="InterPro" id="IPR011032">
    <property type="entry name" value="GroES-like_sf"/>
</dbReference>
<protein>
    <submittedName>
        <fullName evidence="7">L-iditol 2-dehydrogenase</fullName>
        <ecNumber evidence="7">1.1.1.14</ecNumber>
    </submittedName>
</protein>
<comment type="cofactor">
    <cofactor evidence="1 5">
        <name>Zn(2+)</name>
        <dbReference type="ChEBI" id="CHEBI:29105"/>
    </cofactor>
</comment>
<comment type="similarity">
    <text evidence="5">Belongs to the zinc-containing alcohol dehydrogenase family.</text>
</comment>
<dbReference type="Gene3D" id="3.90.180.10">
    <property type="entry name" value="Medium-chain alcohol dehydrogenases, catalytic domain"/>
    <property type="match status" value="2"/>
</dbReference>
<gene>
    <name evidence="7" type="ORF">BJ968_004801</name>
</gene>
<feature type="domain" description="Enoyl reductase (ER)" evidence="6">
    <location>
        <begin position="11"/>
        <end position="329"/>
    </location>
</feature>
<evidence type="ECO:0000313" key="8">
    <source>
        <dbReference type="Proteomes" id="UP000521922"/>
    </source>
</evidence>
<dbReference type="GO" id="GO:0008270">
    <property type="term" value="F:zinc ion binding"/>
    <property type="evidence" value="ECO:0007669"/>
    <property type="project" value="InterPro"/>
</dbReference>
<dbReference type="AlphaFoldDB" id="A0A7Y9J3B6"/>
<dbReference type="InterPro" id="IPR050129">
    <property type="entry name" value="Zn_alcohol_dh"/>
</dbReference>
<dbReference type="Pfam" id="PF08240">
    <property type="entry name" value="ADH_N"/>
    <property type="match status" value="1"/>
</dbReference>
<dbReference type="EC" id="1.1.1.14" evidence="7"/>
<evidence type="ECO:0000256" key="2">
    <source>
        <dbReference type="ARBA" id="ARBA00022723"/>
    </source>
</evidence>
<dbReference type="InterPro" id="IPR013149">
    <property type="entry name" value="ADH-like_C"/>
</dbReference>
<dbReference type="EMBL" id="JACCBB010000002">
    <property type="protein sequence ID" value="NYD25192.1"/>
    <property type="molecule type" value="Genomic_DNA"/>
</dbReference>
<evidence type="ECO:0000256" key="5">
    <source>
        <dbReference type="RuleBase" id="RU361277"/>
    </source>
</evidence>
<dbReference type="PANTHER" id="PTHR43401:SF2">
    <property type="entry name" value="L-THREONINE 3-DEHYDROGENASE"/>
    <property type="match status" value="1"/>
</dbReference>
<evidence type="ECO:0000256" key="3">
    <source>
        <dbReference type="ARBA" id="ARBA00022833"/>
    </source>
</evidence>
<dbReference type="InterPro" id="IPR020843">
    <property type="entry name" value="ER"/>
</dbReference>
<dbReference type="PROSITE" id="PS00059">
    <property type="entry name" value="ADH_ZINC"/>
    <property type="match status" value="1"/>
</dbReference>
<evidence type="ECO:0000256" key="1">
    <source>
        <dbReference type="ARBA" id="ARBA00001947"/>
    </source>
</evidence>
<dbReference type="InterPro" id="IPR002328">
    <property type="entry name" value="ADH_Zn_CS"/>
</dbReference>
<dbReference type="InterPro" id="IPR036291">
    <property type="entry name" value="NAD(P)-bd_dom_sf"/>
</dbReference>
<keyword evidence="8" id="KW-1185">Reference proteome</keyword>
<accession>A0A7Y9J3B6</accession>
<dbReference type="SUPFAM" id="SSF50129">
    <property type="entry name" value="GroES-like"/>
    <property type="match status" value="1"/>
</dbReference>
<dbReference type="SMART" id="SM00829">
    <property type="entry name" value="PKS_ER"/>
    <property type="match status" value="1"/>
</dbReference>